<keyword evidence="4" id="KW-1185">Reference proteome</keyword>
<evidence type="ECO:0000313" key="4">
    <source>
        <dbReference type="Proteomes" id="UP000053398"/>
    </source>
</evidence>
<protein>
    <recommendedName>
        <fullName evidence="2">Capsule synthesis protein CapA domain-containing protein</fullName>
    </recommendedName>
</protein>
<accession>A0A117QAP2</accession>
<gene>
    <name evidence="3" type="ORF">AQJ11_37030</name>
</gene>
<dbReference type="RefSeq" id="WP_059266231.1">
    <property type="nucleotide sequence ID" value="NZ_KQ948369.1"/>
</dbReference>
<dbReference type="CDD" id="cd07381">
    <property type="entry name" value="MPP_CapA"/>
    <property type="match status" value="1"/>
</dbReference>
<comment type="similarity">
    <text evidence="1">Belongs to the CapA family.</text>
</comment>
<comment type="caution">
    <text evidence="3">The sequence shown here is derived from an EMBL/GenBank/DDBJ whole genome shotgun (WGS) entry which is preliminary data.</text>
</comment>
<dbReference type="InterPro" id="IPR029052">
    <property type="entry name" value="Metallo-depent_PP-like"/>
</dbReference>
<dbReference type="Pfam" id="PF09587">
    <property type="entry name" value="PGA_cap"/>
    <property type="match status" value="1"/>
</dbReference>
<sequence>MGEEAFAMGEEAAAVGEKPVTLFLAGDVMLGRGVDQILPHPGDPALREDHIHDARDYVALAETVSGPVPRPVDPAWPWGEALSVLERAAPDVRVVNLETAVTRDGDFAPGKAVHYRMHPANLPCLTAVRPDVCVLANNHVLDFGPSGLAETLDCLAAAGLRTAGAGRDADAAWRPATVPLRPGGRVLVFAFGMPSSGIPHSWAATAERPGVALVTAPTTAAAKDFADRLRRTGRRPGDLVVASVHWGPNWGYPASRDEVRFARALIDAGVDVVHGHSSHHPRPPEVYRDRLVLYGCGDLVDDYEGIGGYERYRDDLRLLYLVSVERGTGRLTGLRLVPLQARRLRLEHASAEDTAWLRTVLDGYARALGTRVEHGDGGTLTVRALR</sequence>
<reference evidence="3 4" key="1">
    <citation type="submission" date="2015-10" db="EMBL/GenBank/DDBJ databases">
        <title>Draft genome sequence of Streptomyces corchorusii DSM 40340, type strain for the species Streptomyces corchorusii.</title>
        <authorList>
            <person name="Ruckert C."/>
            <person name="Winkler A."/>
            <person name="Kalinowski J."/>
            <person name="Kampfer P."/>
            <person name="Glaeser S."/>
        </authorList>
    </citation>
    <scope>NUCLEOTIDE SEQUENCE [LARGE SCALE GENOMIC DNA]</scope>
    <source>
        <strain evidence="3 4">DSM 40340</strain>
    </source>
</reference>
<dbReference type="Gene3D" id="3.60.21.10">
    <property type="match status" value="1"/>
</dbReference>
<evidence type="ECO:0000313" key="3">
    <source>
        <dbReference type="EMBL" id="KUN17952.1"/>
    </source>
</evidence>
<feature type="domain" description="Capsule synthesis protein CapA" evidence="2">
    <location>
        <begin position="21"/>
        <end position="303"/>
    </location>
</feature>
<dbReference type="InterPro" id="IPR052169">
    <property type="entry name" value="CW_Biosynth-Accessory"/>
</dbReference>
<dbReference type="SMART" id="SM00854">
    <property type="entry name" value="PGA_cap"/>
    <property type="match status" value="1"/>
</dbReference>
<dbReference type="SUPFAM" id="SSF56300">
    <property type="entry name" value="Metallo-dependent phosphatases"/>
    <property type="match status" value="1"/>
</dbReference>
<dbReference type="PANTHER" id="PTHR33393:SF11">
    <property type="entry name" value="POLYGLUTAMINE SYNTHESIS ACCESSORY PROTEIN RV0574C-RELATED"/>
    <property type="match status" value="1"/>
</dbReference>
<organism evidence="3 4">
    <name type="scientific">Streptomyces corchorusii</name>
    <name type="common">Streptomyces chibaensis</name>
    <dbReference type="NCBI Taxonomy" id="1903"/>
    <lineage>
        <taxon>Bacteria</taxon>
        <taxon>Bacillati</taxon>
        <taxon>Actinomycetota</taxon>
        <taxon>Actinomycetes</taxon>
        <taxon>Kitasatosporales</taxon>
        <taxon>Streptomycetaceae</taxon>
        <taxon>Streptomyces</taxon>
    </lineage>
</organism>
<dbReference type="EMBL" id="LMWP01000047">
    <property type="protein sequence ID" value="KUN17952.1"/>
    <property type="molecule type" value="Genomic_DNA"/>
</dbReference>
<evidence type="ECO:0000256" key="1">
    <source>
        <dbReference type="ARBA" id="ARBA00005662"/>
    </source>
</evidence>
<dbReference type="PANTHER" id="PTHR33393">
    <property type="entry name" value="POLYGLUTAMINE SYNTHESIS ACCESSORY PROTEIN RV0574C-RELATED"/>
    <property type="match status" value="1"/>
</dbReference>
<dbReference type="InterPro" id="IPR019079">
    <property type="entry name" value="Capsule_synth_CapA"/>
</dbReference>
<evidence type="ECO:0000259" key="2">
    <source>
        <dbReference type="SMART" id="SM00854"/>
    </source>
</evidence>
<proteinExistence type="inferred from homology"/>
<name>A0A117QAP2_STRCK</name>
<dbReference type="AlphaFoldDB" id="A0A117QAP2"/>
<dbReference type="Proteomes" id="UP000053398">
    <property type="component" value="Unassembled WGS sequence"/>
</dbReference>